<dbReference type="AlphaFoldDB" id="A0A1I3TS30"/>
<evidence type="ECO:0000313" key="2">
    <source>
        <dbReference type="Proteomes" id="UP000199630"/>
    </source>
</evidence>
<organism evidence="1 2">
    <name type="scientific">Celeribacter neptunius</name>
    <dbReference type="NCBI Taxonomy" id="588602"/>
    <lineage>
        <taxon>Bacteria</taxon>
        <taxon>Pseudomonadati</taxon>
        <taxon>Pseudomonadota</taxon>
        <taxon>Alphaproteobacteria</taxon>
        <taxon>Rhodobacterales</taxon>
        <taxon>Roseobacteraceae</taxon>
        <taxon>Celeribacter</taxon>
    </lineage>
</organism>
<accession>A0A1I3TS30</accession>
<sequence length="73" mass="7932">MQLDIAHMPMAHPEDIRLIPLQPCKGGFLEISHHSRLIRFGGIILRMEGHDTAGIAPLPGVAVDQGACQIRIA</sequence>
<dbReference type="EMBL" id="FORH01000005">
    <property type="protein sequence ID" value="SFJ74064.1"/>
    <property type="molecule type" value="Genomic_DNA"/>
</dbReference>
<keyword evidence="2" id="KW-1185">Reference proteome</keyword>
<gene>
    <name evidence="1" type="ORF">SAMN04487991_2870</name>
</gene>
<proteinExistence type="predicted"/>
<protein>
    <submittedName>
        <fullName evidence="1">Uncharacterized protein</fullName>
    </submittedName>
</protein>
<dbReference type="Proteomes" id="UP000199630">
    <property type="component" value="Unassembled WGS sequence"/>
</dbReference>
<name>A0A1I3TS30_9RHOB</name>
<reference evidence="2" key="1">
    <citation type="submission" date="2016-10" db="EMBL/GenBank/DDBJ databases">
        <authorList>
            <person name="Varghese N."/>
            <person name="Submissions S."/>
        </authorList>
    </citation>
    <scope>NUCLEOTIDE SEQUENCE [LARGE SCALE GENOMIC DNA]</scope>
    <source>
        <strain evidence="2">DSM 26471</strain>
    </source>
</reference>
<evidence type="ECO:0000313" key="1">
    <source>
        <dbReference type="EMBL" id="SFJ74064.1"/>
    </source>
</evidence>